<evidence type="ECO:0000256" key="1">
    <source>
        <dbReference type="SAM" id="MobiDB-lite"/>
    </source>
</evidence>
<dbReference type="Proteomes" id="UP001431783">
    <property type="component" value="Unassembled WGS sequence"/>
</dbReference>
<name>A0AAW1UQK4_9CUCU</name>
<keyword evidence="3" id="KW-1185">Reference proteome</keyword>
<sequence length="82" mass="9212">MGLSEMPFMSSSSKSAATPSSDPNHPFWTSWDSYISFDSIIAIVVYIRQFVQLFRSAKAKLVNEKFSSMALLCATSYGRLLY</sequence>
<evidence type="ECO:0000313" key="2">
    <source>
        <dbReference type="EMBL" id="KAK9882121.1"/>
    </source>
</evidence>
<dbReference type="EMBL" id="JARQZJ010000072">
    <property type="protein sequence ID" value="KAK9882121.1"/>
    <property type="molecule type" value="Genomic_DNA"/>
</dbReference>
<evidence type="ECO:0000313" key="3">
    <source>
        <dbReference type="Proteomes" id="UP001431783"/>
    </source>
</evidence>
<feature type="region of interest" description="Disordered" evidence="1">
    <location>
        <begin position="1"/>
        <end position="22"/>
    </location>
</feature>
<protein>
    <submittedName>
        <fullName evidence="2">Uncharacterized protein</fullName>
    </submittedName>
</protein>
<dbReference type="AlphaFoldDB" id="A0AAW1UQK4"/>
<accession>A0AAW1UQK4</accession>
<organism evidence="2 3">
    <name type="scientific">Henosepilachna vigintioctopunctata</name>
    <dbReference type="NCBI Taxonomy" id="420089"/>
    <lineage>
        <taxon>Eukaryota</taxon>
        <taxon>Metazoa</taxon>
        <taxon>Ecdysozoa</taxon>
        <taxon>Arthropoda</taxon>
        <taxon>Hexapoda</taxon>
        <taxon>Insecta</taxon>
        <taxon>Pterygota</taxon>
        <taxon>Neoptera</taxon>
        <taxon>Endopterygota</taxon>
        <taxon>Coleoptera</taxon>
        <taxon>Polyphaga</taxon>
        <taxon>Cucujiformia</taxon>
        <taxon>Coccinelloidea</taxon>
        <taxon>Coccinellidae</taxon>
        <taxon>Epilachninae</taxon>
        <taxon>Epilachnini</taxon>
        <taxon>Henosepilachna</taxon>
    </lineage>
</organism>
<proteinExistence type="predicted"/>
<gene>
    <name evidence="2" type="ORF">WA026_018963</name>
</gene>
<comment type="caution">
    <text evidence="2">The sequence shown here is derived from an EMBL/GenBank/DDBJ whole genome shotgun (WGS) entry which is preliminary data.</text>
</comment>
<feature type="compositionally biased region" description="Low complexity" evidence="1">
    <location>
        <begin position="1"/>
        <end position="21"/>
    </location>
</feature>
<reference evidence="2 3" key="1">
    <citation type="submission" date="2023-03" db="EMBL/GenBank/DDBJ databases">
        <title>Genome insight into feeding habits of ladybird beetles.</title>
        <authorList>
            <person name="Li H.-S."/>
            <person name="Huang Y.-H."/>
            <person name="Pang H."/>
        </authorList>
    </citation>
    <scope>NUCLEOTIDE SEQUENCE [LARGE SCALE GENOMIC DNA]</scope>
    <source>
        <strain evidence="2">SYSU_2023b</strain>
        <tissue evidence="2">Whole body</tissue>
    </source>
</reference>
<feature type="non-terminal residue" evidence="2">
    <location>
        <position position="1"/>
    </location>
</feature>